<comment type="caution">
    <text evidence="1">The sequence shown here is derived from an EMBL/GenBank/DDBJ whole genome shotgun (WGS) entry which is preliminary data.</text>
</comment>
<keyword evidence="2" id="KW-1185">Reference proteome</keyword>
<organism evidence="1 2">
    <name type="scientific">Dreissena polymorpha</name>
    <name type="common">Zebra mussel</name>
    <name type="synonym">Mytilus polymorpha</name>
    <dbReference type="NCBI Taxonomy" id="45954"/>
    <lineage>
        <taxon>Eukaryota</taxon>
        <taxon>Metazoa</taxon>
        <taxon>Spiralia</taxon>
        <taxon>Lophotrochozoa</taxon>
        <taxon>Mollusca</taxon>
        <taxon>Bivalvia</taxon>
        <taxon>Autobranchia</taxon>
        <taxon>Heteroconchia</taxon>
        <taxon>Euheterodonta</taxon>
        <taxon>Imparidentia</taxon>
        <taxon>Neoheterodontei</taxon>
        <taxon>Myida</taxon>
        <taxon>Dreissenoidea</taxon>
        <taxon>Dreissenidae</taxon>
        <taxon>Dreissena</taxon>
    </lineage>
</organism>
<dbReference type="Proteomes" id="UP000828390">
    <property type="component" value="Unassembled WGS sequence"/>
</dbReference>
<dbReference type="EMBL" id="JAIWYP010000001">
    <property type="protein sequence ID" value="KAH3897316.1"/>
    <property type="molecule type" value="Genomic_DNA"/>
</dbReference>
<sequence>MLHELTHRQTPSQTTQRWVTFTSKRIRILLLVKVITFQIPNKHKERPRLTTQLWGTIEKKVIPIQVSARGSPDLEPYTNIQAK</sequence>
<protein>
    <submittedName>
        <fullName evidence="1">Uncharacterized protein</fullName>
    </submittedName>
</protein>
<accession>A0A9D4SA06</accession>
<reference evidence="1" key="2">
    <citation type="submission" date="2020-11" db="EMBL/GenBank/DDBJ databases">
        <authorList>
            <person name="McCartney M.A."/>
            <person name="Auch B."/>
            <person name="Kono T."/>
            <person name="Mallez S."/>
            <person name="Becker A."/>
            <person name="Gohl D.M."/>
            <person name="Silverstein K.A.T."/>
            <person name="Koren S."/>
            <person name="Bechman K.B."/>
            <person name="Herman A."/>
            <person name="Abrahante J.E."/>
            <person name="Garbe J."/>
        </authorList>
    </citation>
    <scope>NUCLEOTIDE SEQUENCE</scope>
    <source>
        <strain evidence="1">Duluth1</strain>
        <tissue evidence="1">Whole animal</tissue>
    </source>
</reference>
<dbReference type="AlphaFoldDB" id="A0A9D4SA06"/>
<proteinExistence type="predicted"/>
<evidence type="ECO:0000313" key="1">
    <source>
        <dbReference type="EMBL" id="KAH3897316.1"/>
    </source>
</evidence>
<name>A0A9D4SA06_DREPO</name>
<evidence type="ECO:0000313" key="2">
    <source>
        <dbReference type="Proteomes" id="UP000828390"/>
    </source>
</evidence>
<gene>
    <name evidence="1" type="ORF">DPMN_021504</name>
</gene>
<reference evidence="1" key="1">
    <citation type="journal article" date="2019" name="bioRxiv">
        <title>The Genome of the Zebra Mussel, Dreissena polymorpha: A Resource for Invasive Species Research.</title>
        <authorList>
            <person name="McCartney M.A."/>
            <person name="Auch B."/>
            <person name="Kono T."/>
            <person name="Mallez S."/>
            <person name="Zhang Y."/>
            <person name="Obille A."/>
            <person name="Becker A."/>
            <person name="Abrahante J.E."/>
            <person name="Garbe J."/>
            <person name="Badalamenti J.P."/>
            <person name="Herman A."/>
            <person name="Mangelson H."/>
            <person name="Liachko I."/>
            <person name="Sullivan S."/>
            <person name="Sone E.D."/>
            <person name="Koren S."/>
            <person name="Silverstein K.A.T."/>
            <person name="Beckman K.B."/>
            <person name="Gohl D.M."/>
        </authorList>
    </citation>
    <scope>NUCLEOTIDE SEQUENCE</scope>
    <source>
        <strain evidence="1">Duluth1</strain>
        <tissue evidence="1">Whole animal</tissue>
    </source>
</reference>